<dbReference type="HOGENOM" id="CLU_206920_0_0_6"/>
<proteinExistence type="predicted"/>
<dbReference type="Proteomes" id="UP000014568">
    <property type="component" value="Unassembled WGS sequence"/>
</dbReference>
<organism evidence="2 3">
    <name type="scientific">Acinetobacter rudis CIP 110305</name>
    <dbReference type="NCBI Taxonomy" id="421052"/>
    <lineage>
        <taxon>Bacteria</taxon>
        <taxon>Pseudomonadati</taxon>
        <taxon>Pseudomonadota</taxon>
        <taxon>Gammaproteobacteria</taxon>
        <taxon>Moraxellales</taxon>
        <taxon>Moraxellaceae</taxon>
        <taxon>Acinetobacter</taxon>
    </lineage>
</organism>
<dbReference type="RefSeq" id="WP_016656452.1">
    <property type="nucleotide sequence ID" value="NZ_KE340353.1"/>
</dbReference>
<dbReference type="PATRIC" id="fig|421052.3.peg.1996"/>
<evidence type="ECO:0000256" key="1">
    <source>
        <dbReference type="SAM" id="Phobius"/>
    </source>
</evidence>
<keyword evidence="1" id="KW-0472">Membrane</keyword>
<evidence type="ECO:0000313" key="3">
    <source>
        <dbReference type="Proteomes" id="UP000014568"/>
    </source>
</evidence>
<dbReference type="AlphaFoldDB" id="S3N561"/>
<keyword evidence="3" id="KW-1185">Reference proteome</keyword>
<comment type="caution">
    <text evidence="2">The sequence shown here is derived from an EMBL/GenBank/DDBJ whole genome shotgun (WGS) entry which is preliminary data.</text>
</comment>
<keyword evidence="1" id="KW-0812">Transmembrane</keyword>
<name>S3N561_9GAMM</name>
<keyword evidence="1" id="KW-1133">Transmembrane helix</keyword>
<reference evidence="2 3" key="1">
    <citation type="submission" date="2013-06" db="EMBL/GenBank/DDBJ databases">
        <title>The Genome Sequence of Acinetobacter rudis CIP 110305.</title>
        <authorList>
            <consortium name="The Broad Institute Genome Sequencing Platform"/>
            <consortium name="The Broad Institute Genome Sequencing Center for Infectious Disease"/>
            <person name="Cerqueira G."/>
            <person name="Feldgarden M."/>
            <person name="Courvalin P."/>
            <person name="Perichon B."/>
            <person name="Grillot-Courvalin C."/>
            <person name="Clermont D."/>
            <person name="Rocha E."/>
            <person name="Yoon E.-J."/>
            <person name="Nemec A."/>
            <person name="Young S.K."/>
            <person name="Zeng Q."/>
            <person name="Gargeya S."/>
            <person name="Fitzgerald M."/>
            <person name="Abouelleil A."/>
            <person name="Alvarado L."/>
            <person name="Berlin A.M."/>
            <person name="Chapman S.B."/>
            <person name="Dewar J."/>
            <person name="Goldberg J."/>
            <person name="Griggs A."/>
            <person name="Gujja S."/>
            <person name="Hansen M."/>
            <person name="Howarth C."/>
            <person name="Imamovic A."/>
            <person name="Larimer J."/>
            <person name="McCowan C."/>
            <person name="Murphy C."/>
            <person name="Pearson M."/>
            <person name="Priest M."/>
            <person name="Roberts A."/>
            <person name="Saif S."/>
            <person name="Shea T."/>
            <person name="Sykes S."/>
            <person name="Wortman J."/>
            <person name="Nusbaum C."/>
            <person name="Birren B."/>
        </authorList>
    </citation>
    <scope>NUCLEOTIDE SEQUENCE [LARGE SCALE GENOMIC DNA]</scope>
    <source>
        <strain evidence="2 3">CIP 110305</strain>
    </source>
</reference>
<evidence type="ECO:0000313" key="2">
    <source>
        <dbReference type="EMBL" id="EPF73608.1"/>
    </source>
</evidence>
<dbReference type="OrthoDB" id="6713266at2"/>
<protein>
    <submittedName>
        <fullName evidence="2">Uncharacterized protein</fullName>
    </submittedName>
</protein>
<gene>
    <name evidence="2" type="ORF">F945_02045</name>
</gene>
<feature type="transmembrane region" description="Helical" evidence="1">
    <location>
        <begin position="33"/>
        <end position="56"/>
    </location>
</feature>
<sequence>MPKSFAIRFAAVLLLVLIVATVGIELSTAGESTVVMWIFAVPFILAIPILTSVVLAKNDELEIPASK</sequence>
<dbReference type="EMBL" id="ATGI01000024">
    <property type="protein sequence ID" value="EPF73608.1"/>
    <property type="molecule type" value="Genomic_DNA"/>
</dbReference>
<accession>S3N561</accession>